<evidence type="ECO:0000259" key="1">
    <source>
        <dbReference type="Pfam" id="PF13460"/>
    </source>
</evidence>
<comment type="caution">
    <text evidence="2">The sequence shown here is derived from an EMBL/GenBank/DDBJ whole genome shotgun (WGS) entry which is preliminary data.</text>
</comment>
<dbReference type="Proteomes" id="UP000575241">
    <property type="component" value="Unassembled WGS sequence"/>
</dbReference>
<dbReference type="GO" id="GO:0005737">
    <property type="term" value="C:cytoplasm"/>
    <property type="evidence" value="ECO:0007669"/>
    <property type="project" value="TreeGrafter"/>
</dbReference>
<dbReference type="InterPro" id="IPR036291">
    <property type="entry name" value="NAD(P)-bd_dom_sf"/>
</dbReference>
<dbReference type="PANTHER" id="PTHR48079:SF6">
    <property type="entry name" value="NAD(P)-BINDING DOMAIN-CONTAINING PROTEIN-RELATED"/>
    <property type="match status" value="1"/>
</dbReference>
<feature type="domain" description="NAD(P)-binding" evidence="1">
    <location>
        <begin position="8"/>
        <end position="146"/>
    </location>
</feature>
<dbReference type="SUPFAM" id="SSF51735">
    <property type="entry name" value="NAD(P)-binding Rossmann-fold domains"/>
    <property type="match status" value="1"/>
</dbReference>
<reference evidence="2 3" key="1">
    <citation type="submission" date="2020-08" db="EMBL/GenBank/DDBJ databases">
        <title>Functional genomics of gut bacteria from endangered species of beetles.</title>
        <authorList>
            <person name="Carlos-Shanley C."/>
        </authorList>
    </citation>
    <scope>NUCLEOTIDE SEQUENCE [LARGE SCALE GENOMIC DNA]</scope>
    <source>
        <strain evidence="2 3">S00224</strain>
    </source>
</reference>
<evidence type="ECO:0000313" key="2">
    <source>
        <dbReference type="EMBL" id="MBB4841428.1"/>
    </source>
</evidence>
<proteinExistence type="predicted"/>
<accession>A0A7W7NTZ1</accession>
<keyword evidence="3" id="KW-1185">Reference proteome</keyword>
<evidence type="ECO:0000313" key="3">
    <source>
        <dbReference type="Proteomes" id="UP000575241"/>
    </source>
</evidence>
<gene>
    <name evidence="2" type="ORF">HNP52_004530</name>
</gene>
<organism evidence="2 3">
    <name type="scientific">Sphingomonas kyeonggiensis</name>
    <dbReference type="NCBI Taxonomy" id="1268553"/>
    <lineage>
        <taxon>Bacteria</taxon>
        <taxon>Pseudomonadati</taxon>
        <taxon>Pseudomonadota</taxon>
        <taxon>Alphaproteobacteria</taxon>
        <taxon>Sphingomonadales</taxon>
        <taxon>Sphingomonadaceae</taxon>
        <taxon>Sphingomonas</taxon>
    </lineage>
</organism>
<dbReference type="Pfam" id="PF13460">
    <property type="entry name" value="NAD_binding_10"/>
    <property type="match status" value="1"/>
</dbReference>
<sequence>MSTIALTGGTGFVGSRLIALALEAGHQVRALTRRPQAERAGIAWVQGDLSNTAALAALCEGADAVIHVAGVVNAPDKAGFAAGNIDGTRHMLEAAKASGVRRFVHVSSLAAREPELSAYGWSKAEGDKLVMESGLDWAMVRPPAIYGPGDLEMLELFKLAKQGLAVMPRGGRISLIEVGDLGRLLLALATTDGCNQILDADDGTPTGWSHKQFSQAIGTALGKRVASFALPRPLLMAGAHLDRLLRGKNAKLTPDRVAYFCHQDWVIDSSRRPPANLWVPQVETPAGLAATAAWYREQGLL</sequence>
<dbReference type="InterPro" id="IPR016040">
    <property type="entry name" value="NAD(P)-bd_dom"/>
</dbReference>
<dbReference type="RefSeq" id="WP_184171178.1">
    <property type="nucleotide sequence ID" value="NZ_JACHLN010000005.1"/>
</dbReference>
<dbReference type="PANTHER" id="PTHR48079">
    <property type="entry name" value="PROTEIN YEEZ"/>
    <property type="match status" value="1"/>
</dbReference>
<dbReference type="EMBL" id="JACHLN010000005">
    <property type="protein sequence ID" value="MBB4841428.1"/>
    <property type="molecule type" value="Genomic_DNA"/>
</dbReference>
<dbReference type="AlphaFoldDB" id="A0A7W7NTZ1"/>
<dbReference type="InterPro" id="IPR051783">
    <property type="entry name" value="NAD(P)-dependent_oxidoreduct"/>
</dbReference>
<name>A0A7W7NTZ1_9SPHN</name>
<protein>
    <submittedName>
        <fullName evidence="2">Uncharacterized protein YbjT (DUF2867 family)</fullName>
    </submittedName>
</protein>
<dbReference type="Gene3D" id="3.40.50.720">
    <property type="entry name" value="NAD(P)-binding Rossmann-like Domain"/>
    <property type="match status" value="1"/>
</dbReference>
<dbReference type="GO" id="GO:0004029">
    <property type="term" value="F:aldehyde dehydrogenase (NAD+) activity"/>
    <property type="evidence" value="ECO:0007669"/>
    <property type="project" value="TreeGrafter"/>
</dbReference>